<evidence type="ECO:0000256" key="8">
    <source>
        <dbReference type="ARBA" id="ARBA00023180"/>
    </source>
</evidence>
<comment type="similarity">
    <text evidence="2">Belongs to the oxygen-dependent FAD-linked oxidoreductase family.</text>
</comment>
<dbReference type="Proteomes" id="UP000222542">
    <property type="component" value="Unassembled WGS sequence"/>
</dbReference>
<keyword evidence="8" id="KW-0325">Glycoprotein</keyword>
<keyword evidence="5 11" id="KW-0732">Signal</keyword>
<dbReference type="GO" id="GO:0071949">
    <property type="term" value="F:FAD binding"/>
    <property type="evidence" value="ECO:0007669"/>
    <property type="project" value="InterPro"/>
</dbReference>
<dbReference type="GO" id="GO:0042179">
    <property type="term" value="P:nicotine biosynthetic process"/>
    <property type="evidence" value="ECO:0007669"/>
    <property type="project" value="UniProtKB-UniPathway"/>
</dbReference>
<dbReference type="PANTHER" id="PTHR32448">
    <property type="entry name" value="OS08G0158400 PROTEIN"/>
    <property type="match status" value="1"/>
</dbReference>
<dbReference type="Gramene" id="PHT90656">
    <property type="protein sequence ID" value="PHT90656"/>
    <property type="gene ID" value="T459_05769"/>
</dbReference>
<dbReference type="GO" id="GO:0009820">
    <property type="term" value="P:alkaloid metabolic process"/>
    <property type="evidence" value="ECO:0007669"/>
    <property type="project" value="UniProtKB-KW"/>
</dbReference>
<dbReference type="InterPro" id="IPR016167">
    <property type="entry name" value="FAD-bd_PCMH_sub1"/>
</dbReference>
<sequence length="813" mass="91148">MLLLFQREEMGSLQILFVLLLSLFLAKCYSHEQQELLHCLSTYSESNITQNIYNPNSPTYTSILEYAQKNPRWWNSSHPIFIASPRTEAEIRPVILCSKKIGLQIKIKSGGHNYEGTSFRSESPFVMLDLSNLNEIKIDLNEETAWVQAGATLGELYYAIAKRSKVHGFPGGVCFSVGTGGLISGGGLGALTRKFGLAADNVVDARVMDVNGNILDREMNEDLFWPVSGGGGASFGVILAWKLKLVRVPEKKHYYKGTSYFVKTPIPESGWEMIERTFLEEAGPRMILEPLGGKMNEISESETPFPHRKGNLYNIQYTVGWPDNSESISSQKMAWLRKLYKEMEPYVAKSPRTAYLNYRDLDFGTNQEDYSYSKAKMWGEKYFDGNFERLAKVKSKVQLQMEPKNSNSPTMENNVMNVLLASFETLSRGVARIKANVEKLGSDVALMNEILERVERQRIYRPHTTQNTTPTITTETLHQRFVEKHESFLGSSLVAYVGQFSLKDSSLLDHVSDVIQNPQVSVHSCKIDHDIGHTLLSLCDANCATSFAQGTMAAHNFKATCNIIHDNLEDMQRHIEIIRQLLPKLFSQNLIVQTTCDESFPKDVAAQSSDGLSHRGKGEHTHECQGKIANSYTFVHANDNCVASSPLSVSCSLPICESIISLPLDNDVIVVSVDTLVDPIDDQIYPSCKIDLCPPNIETTVLNESTSSCEIYVDQLLCENCSTLEDVCDVINESQVCNDIENINQRNRSEPVSLPFGSNICLAYRDNYVFQTSLKLDNEHLESELTCSKSARGIDHALFRYNVLFEDGIITPN</sequence>
<evidence type="ECO:0000256" key="6">
    <source>
        <dbReference type="ARBA" id="ARBA00022827"/>
    </source>
</evidence>
<dbReference type="UniPathway" id="UPA00107"/>
<comment type="pathway">
    <text evidence="9">Alkaloid biosynthesis; nicotine biosynthesis.</text>
</comment>
<dbReference type="Gene3D" id="3.30.43.10">
    <property type="entry name" value="Uridine Diphospho-n-acetylenolpyruvylglucosamine Reductase, domain 2"/>
    <property type="match status" value="1"/>
</dbReference>
<evidence type="ECO:0000256" key="1">
    <source>
        <dbReference type="ARBA" id="ARBA00001974"/>
    </source>
</evidence>
<dbReference type="PROSITE" id="PS51387">
    <property type="entry name" value="FAD_PCMH"/>
    <property type="match status" value="1"/>
</dbReference>
<dbReference type="Pfam" id="PF08031">
    <property type="entry name" value="BBE"/>
    <property type="match status" value="1"/>
</dbReference>
<name>A0A2G3A8T3_CAPAN</name>
<dbReference type="Pfam" id="PF01565">
    <property type="entry name" value="FAD_binding_4"/>
    <property type="match status" value="1"/>
</dbReference>
<keyword evidence="4" id="KW-0285">Flavoprotein</keyword>
<dbReference type="STRING" id="4072.A0A2G3A8T3"/>
<dbReference type="InterPro" id="IPR016166">
    <property type="entry name" value="FAD-bd_PCMH"/>
</dbReference>
<dbReference type="InterPro" id="IPR006094">
    <property type="entry name" value="Oxid_FAD_bind_N"/>
</dbReference>
<comment type="cofactor">
    <cofactor evidence="1">
        <name>FAD</name>
        <dbReference type="ChEBI" id="CHEBI:57692"/>
    </cofactor>
</comment>
<evidence type="ECO:0000256" key="9">
    <source>
        <dbReference type="ARBA" id="ARBA00034114"/>
    </source>
</evidence>
<reference evidence="13 14" key="2">
    <citation type="journal article" date="2017" name="Genome Biol.">
        <title>New reference genome sequences of hot pepper reveal the massive evolution of plant disease-resistance genes by retroduplication.</title>
        <authorList>
            <person name="Kim S."/>
            <person name="Park J."/>
            <person name="Yeom S.I."/>
            <person name="Kim Y.M."/>
            <person name="Seo E."/>
            <person name="Kim K.T."/>
            <person name="Kim M.S."/>
            <person name="Lee J.M."/>
            <person name="Cheong K."/>
            <person name="Shin H.S."/>
            <person name="Kim S.B."/>
            <person name="Han K."/>
            <person name="Lee J."/>
            <person name="Park M."/>
            <person name="Lee H.A."/>
            <person name="Lee H.Y."/>
            <person name="Lee Y."/>
            <person name="Oh S."/>
            <person name="Lee J.H."/>
            <person name="Choi E."/>
            <person name="Choi E."/>
            <person name="Lee S.E."/>
            <person name="Jeon J."/>
            <person name="Kim H."/>
            <person name="Choi G."/>
            <person name="Song H."/>
            <person name="Lee J."/>
            <person name="Lee S.C."/>
            <person name="Kwon J.K."/>
            <person name="Lee H.Y."/>
            <person name="Koo N."/>
            <person name="Hong Y."/>
            <person name="Kim R.W."/>
            <person name="Kang W.H."/>
            <person name="Huh J.H."/>
            <person name="Kang B.C."/>
            <person name="Yang T.J."/>
            <person name="Lee Y.H."/>
            <person name="Bennetzen J.L."/>
            <person name="Choi D."/>
        </authorList>
    </citation>
    <scope>NUCLEOTIDE SEQUENCE [LARGE SCALE GENOMIC DNA]</scope>
    <source>
        <strain evidence="14">cv. CM334</strain>
    </source>
</reference>
<evidence type="ECO:0000256" key="10">
    <source>
        <dbReference type="ARBA" id="ARBA00045734"/>
    </source>
</evidence>
<evidence type="ECO:0000256" key="3">
    <source>
        <dbReference type="ARBA" id="ARBA00022589"/>
    </source>
</evidence>
<feature type="domain" description="FAD-binding PCMH-type" evidence="12">
    <location>
        <begin position="75"/>
        <end position="248"/>
    </location>
</feature>
<reference evidence="13 14" key="1">
    <citation type="journal article" date="2014" name="Nat. Genet.">
        <title>Genome sequence of the hot pepper provides insights into the evolution of pungency in Capsicum species.</title>
        <authorList>
            <person name="Kim S."/>
            <person name="Park M."/>
            <person name="Yeom S.I."/>
            <person name="Kim Y.M."/>
            <person name="Lee J.M."/>
            <person name="Lee H.A."/>
            <person name="Seo E."/>
            <person name="Choi J."/>
            <person name="Cheong K."/>
            <person name="Kim K.T."/>
            <person name="Jung K."/>
            <person name="Lee G.W."/>
            <person name="Oh S.K."/>
            <person name="Bae C."/>
            <person name="Kim S.B."/>
            <person name="Lee H.Y."/>
            <person name="Kim S.Y."/>
            <person name="Kim M.S."/>
            <person name="Kang B.C."/>
            <person name="Jo Y.D."/>
            <person name="Yang H.B."/>
            <person name="Jeong H.J."/>
            <person name="Kang W.H."/>
            <person name="Kwon J.K."/>
            <person name="Shin C."/>
            <person name="Lim J.Y."/>
            <person name="Park J.H."/>
            <person name="Huh J.H."/>
            <person name="Kim J.S."/>
            <person name="Kim B.D."/>
            <person name="Cohen O."/>
            <person name="Paran I."/>
            <person name="Suh M.C."/>
            <person name="Lee S.B."/>
            <person name="Kim Y.K."/>
            <person name="Shin Y."/>
            <person name="Noh S.J."/>
            <person name="Park J."/>
            <person name="Seo Y.S."/>
            <person name="Kwon S.Y."/>
            <person name="Kim H.A."/>
            <person name="Park J.M."/>
            <person name="Kim H.J."/>
            <person name="Choi S.B."/>
            <person name="Bosland P.W."/>
            <person name="Reeves G."/>
            <person name="Jo S.H."/>
            <person name="Lee B.W."/>
            <person name="Cho H.T."/>
            <person name="Choi H.S."/>
            <person name="Lee M.S."/>
            <person name="Yu Y."/>
            <person name="Do Choi Y."/>
            <person name="Park B.S."/>
            <person name="van Deynze A."/>
            <person name="Ashrafi H."/>
            <person name="Hill T."/>
            <person name="Kim W.T."/>
            <person name="Pai H.S."/>
            <person name="Ahn H.K."/>
            <person name="Yeam I."/>
            <person name="Giovannoni J.J."/>
            <person name="Rose J.K."/>
            <person name="Sorensen I."/>
            <person name="Lee S.J."/>
            <person name="Kim R.W."/>
            <person name="Choi I.Y."/>
            <person name="Choi B.S."/>
            <person name="Lim J.S."/>
            <person name="Lee Y.H."/>
            <person name="Choi D."/>
        </authorList>
    </citation>
    <scope>NUCLEOTIDE SEQUENCE [LARGE SCALE GENOMIC DNA]</scope>
    <source>
        <strain evidence="14">cv. CM334</strain>
    </source>
</reference>
<dbReference type="InterPro" id="IPR036318">
    <property type="entry name" value="FAD-bd_PCMH-like_sf"/>
</dbReference>
<feature type="chain" id="PRO_5013948625" description="FAD-binding PCMH-type domain-containing protein" evidence="11">
    <location>
        <begin position="31"/>
        <end position="813"/>
    </location>
</feature>
<comment type="caution">
    <text evidence="13">The sequence shown here is derived from an EMBL/GenBank/DDBJ whole genome shotgun (WGS) entry which is preliminary data.</text>
</comment>
<dbReference type="EMBL" id="AYRZ02000002">
    <property type="protein sequence ID" value="PHT90656.1"/>
    <property type="molecule type" value="Genomic_DNA"/>
</dbReference>
<gene>
    <name evidence="13" type="ORF">T459_05769</name>
</gene>
<dbReference type="InterPro" id="IPR016169">
    <property type="entry name" value="FAD-bd_PCMH_sub2"/>
</dbReference>
<feature type="signal peptide" evidence="11">
    <location>
        <begin position="1"/>
        <end position="30"/>
    </location>
</feature>
<protein>
    <recommendedName>
        <fullName evidence="12">FAD-binding PCMH-type domain-containing protein</fullName>
    </recommendedName>
</protein>
<evidence type="ECO:0000256" key="7">
    <source>
        <dbReference type="ARBA" id="ARBA00023002"/>
    </source>
</evidence>
<keyword evidence="14" id="KW-1185">Reference proteome</keyword>
<dbReference type="SUPFAM" id="SSF56176">
    <property type="entry name" value="FAD-binding/transporter-associated domain-like"/>
    <property type="match status" value="1"/>
</dbReference>
<proteinExistence type="inferred from homology"/>
<keyword evidence="7" id="KW-0560">Oxidoreductase</keyword>
<dbReference type="PROSITE" id="PS00862">
    <property type="entry name" value="OX2_COVAL_FAD"/>
    <property type="match status" value="1"/>
</dbReference>
<accession>A0A2G3A8T3</accession>
<dbReference type="Gene3D" id="3.30.465.10">
    <property type="match status" value="1"/>
</dbReference>
<keyword evidence="3" id="KW-0017">Alkaloid metabolism</keyword>
<evidence type="ECO:0000259" key="12">
    <source>
        <dbReference type="PROSITE" id="PS51387"/>
    </source>
</evidence>
<evidence type="ECO:0000313" key="13">
    <source>
        <dbReference type="EMBL" id="PHT90656.1"/>
    </source>
</evidence>
<dbReference type="InterPro" id="IPR006093">
    <property type="entry name" value="Oxy_OxRdtase_FAD_BS"/>
</dbReference>
<dbReference type="InterPro" id="IPR012951">
    <property type="entry name" value="BBE"/>
</dbReference>
<evidence type="ECO:0000256" key="5">
    <source>
        <dbReference type="ARBA" id="ARBA00022729"/>
    </source>
</evidence>
<dbReference type="AlphaFoldDB" id="A0A2G3A8T3"/>
<comment type="function">
    <text evidence="10">Involved in the biosynthesis of pyridine alkaloid natural products, leading mainly to the production of anabasine, anatabine, nicotine and nornicotine, effective deterrents against herbivores with antiparasitic and pesticide properties (neurotoxins); nornicotine serves as the precursor in the synthesis of the carcinogen compound N'-nitrosonornicotine (NNN). Catalyzes a late oxidation step subsequent to the pyridine ring condensation reaction in the biosynthesis of alkaloids.</text>
</comment>
<evidence type="ECO:0000256" key="2">
    <source>
        <dbReference type="ARBA" id="ARBA00005466"/>
    </source>
</evidence>
<dbReference type="GO" id="GO:0016491">
    <property type="term" value="F:oxidoreductase activity"/>
    <property type="evidence" value="ECO:0007669"/>
    <property type="project" value="UniProtKB-KW"/>
</dbReference>
<evidence type="ECO:0000256" key="4">
    <source>
        <dbReference type="ARBA" id="ARBA00022630"/>
    </source>
</evidence>
<evidence type="ECO:0000256" key="11">
    <source>
        <dbReference type="SAM" id="SignalP"/>
    </source>
</evidence>
<organism evidence="13 14">
    <name type="scientific">Capsicum annuum</name>
    <name type="common">Capsicum pepper</name>
    <dbReference type="NCBI Taxonomy" id="4072"/>
    <lineage>
        <taxon>Eukaryota</taxon>
        <taxon>Viridiplantae</taxon>
        <taxon>Streptophyta</taxon>
        <taxon>Embryophyta</taxon>
        <taxon>Tracheophyta</taxon>
        <taxon>Spermatophyta</taxon>
        <taxon>Magnoliopsida</taxon>
        <taxon>eudicotyledons</taxon>
        <taxon>Gunneridae</taxon>
        <taxon>Pentapetalae</taxon>
        <taxon>asterids</taxon>
        <taxon>lamiids</taxon>
        <taxon>Solanales</taxon>
        <taxon>Solanaceae</taxon>
        <taxon>Solanoideae</taxon>
        <taxon>Capsiceae</taxon>
        <taxon>Capsicum</taxon>
    </lineage>
</organism>
<keyword evidence="6" id="KW-0274">FAD</keyword>
<evidence type="ECO:0000313" key="14">
    <source>
        <dbReference type="Proteomes" id="UP000222542"/>
    </source>
</evidence>